<evidence type="ECO:0000313" key="2">
    <source>
        <dbReference type="Proteomes" id="UP000241118"/>
    </source>
</evidence>
<accession>A0A2P8IDK4</accession>
<dbReference type="OrthoDB" id="3692970at2"/>
<dbReference type="InterPro" id="IPR013321">
    <property type="entry name" value="Arc_rbn_hlx_hlx"/>
</dbReference>
<dbReference type="CDD" id="cd22231">
    <property type="entry name" value="RHH_NikR_HicB-like"/>
    <property type="match status" value="1"/>
</dbReference>
<dbReference type="InterPro" id="IPR010985">
    <property type="entry name" value="Ribbon_hlx_hlx"/>
</dbReference>
<comment type="caution">
    <text evidence="1">The sequence shown here is derived from an EMBL/GenBank/DDBJ whole genome shotgun (WGS) entry which is preliminary data.</text>
</comment>
<reference evidence="1 2" key="1">
    <citation type="submission" date="2018-03" db="EMBL/GenBank/DDBJ databases">
        <title>Genomic Encyclopedia of Type Strains, Phase III (KMG-III): the genomes of soil and plant-associated and newly described type strains.</title>
        <authorList>
            <person name="Whitman W."/>
        </authorList>
    </citation>
    <scope>NUCLEOTIDE SEQUENCE [LARGE SCALE GENOMIC DNA]</scope>
    <source>
        <strain evidence="1 2">CGMCC 4.7097</strain>
    </source>
</reference>
<dbReference type="AlphaFoldDB" id="A0A2P8IDK4"/>
<dbReference type="Proteomes" id="UP000241118">
    <property type="component" value="Unassembled WGS sequence"/>
</dbReference>
<proteinExistence type="predicted"/>
<name>A0A2P8IDK4_SACCR</name>
<organism evidence="1 2">
    <name type="scientific">Saccharothrix carnea</name>
    <dbReference type="NCBI Taxonomy" id="1280637"/>
    <lineage>
        <taxon>Bacteria</taxon>
        <taxon>Bacillati</taxon>
        <taxon>Actinomycetota</taxon>
        <taxon>Actinomycetes</taxon>
        <taxon>Pseudonocardiales</taxon>
        <taxon>Pseudonocardiaceae</taxon>
        <taxon>Saccharothrix</taxon>
    </lineage>
</organism>
<evidence type="ECO:0000313" key="1">
    <source>
        <dbReference type="EMBL" id="PSL56546.1"/>
    </source>
</evidence>
<protein>
    <recommendedName>
        <fullName evidence="3">Ribbon-helix-helix CopG family protein</fullName>
    </recommendedName>
</protein>
<dbReference type="SUPFAM" id="SSF47598">
    <property type="entry name" value="Ribbon-helix-helix"/>
    <property type="match status" value="1"/>
</dbReference>
<evidence type="ECO:0008006" key="3">
    <source>
        <dbReference type="Google" id="ProtNLM"/>
    </source>
</evidence>
<gene>
    <name evidence="1" type="ORF">B0I31_103297</name>
</gene>
<keyword evidence="2" id="KW-1185">Reference proteome</keyword>
<dbReference type="GO" id="GO:0006355">
    <property type="term" value="P:regulation of DNA-templated transcription"/>
    <property type="evidence" value="ECO:0007669"/>
    <property type="project" value="InterPro"/>
</dbReference>
<sequence length="76" mass="8480">MKISVSLPEEDVEFVDRYLRQHRSASRSSVIHQAITLLREAGLENAYASAWEEWEAGGDADMWDVTASDGVLDAAR</sequence>
<dbReference type="Gene3D" id="1.10.1220.10">
    <property type="entry name" value="Met repressor-like"/>
    <property type="match status" value="1"/>
</dbReference>
<dbReference type="RefSeq" id="WP_053720052.1">
    <property type="nucleotide sequence ID" value="NZ_PYAX01000003.1"/>
</dbReference>
<dbReference type="EMBL" id="PYAX01000003">
    <property type="protein sequence ID" value="PSL56546.1"/>
    <property type="molecule type" value="Genomic_DNA"/>
</dbReference>